<dbReference type="InterPro" id="IPR024383">
    <property type="entry name" value="DUF3849"/>
</dbReference>
<organism evidence="3">
    <name type="scientific">bioreactor metagenome</name>
    <dbReference type="NCBI Taxonomy" id="1076179"/>
    <lineage>
        <taxon>unclassified sequences</taxon>
        <taxon>metagenomes</taxon>
        <taxon>ecological metagenomes</taxon>
    </lineage>
</organism>
<accession>A0A644YFK8</accession>
<evidence type="ECO:0000256" key="1">
    <source>
        <dbReference type="SAM" id="MobiDB-lite"/>
    </source>
</evidence>
<name>A0A644YFK8_9ZZZZ</name>
<evidence type="ECO:0000259" key="2">
    <source>
        <dbReference type="Pfam" id="PF12960"/>
    </source>
</evidence>
<evidence type="ECO:0000313" key="3">
    <source>
        <dbReference type="EMBL" id="MPM27392.1"/>
    </source>
</evidence>
<gene>
    <name evidence="3" type="ORF">SDC9_73903</name>
</gene>
<dbReference type="EMBL" id="VSSQ01004982">
    <property type="protein sequence ID" value="MPM27392.1"/>
    <property type="molecule type" value="Genomic_DNA"/>
</dbReference>
<dbReference type="Pfam" id="PF12960">
    <property type="entry name" value="DUF3849"/>
    <property type="match status" value="1"/>
</dbReference>
<feature type="region of interest" description="Disordered" evidence="1">
    <location>
        <begin position="220"/>
        <end position="253"/>
    </location>
</feature>
<sequence length="253" mass="29349">MNTIPVYKYPATYAREHNELEIYRASHKANIACRDAIDDAIRDNYRNNCFGSDTAKQVIAEFGFDRTLYVLANTVREKDWDGRIDRKNKDWARTISVFDDENGFGDNRNLEFIVDRAHPGLVDLFINQARREYLLTQPLTKEDIQAEAARLLRRLQSEREPNSPGGTHFMAQLSPDFLIRASTKDQDRLFAIVPFKSLAFSTLNDRKGLFAFIQKDENRDQPLRRRKPSVRKKLENIKTADTPSAVKRDVPER</sequence>
<comment type="caution">
    <text evidence="3">The sequence shown here is derived from an EMBL/GenBank/DDBJ whole genome shotgun (WGS) entry which is preliminary data.</text>
</comment>
<reference evidence="3" key="1">
    <citation type="submission" date="2019-08" db="EMBL/GenBank/DDBJ databases">
        <authorList>
            <person name="Kucharzyk K."/>
            <person name="Murdoch R.W."/>
            <person name="Higgins S."/>
            <person name="Loffler F."/>
        </authorList>
    </citation>
    <scope>NUCLEOTIDE SEQUENCE</scope>
</reference>
<protein>
    <recommendedName>
        <fullName evidence="2">DUF3849 domain-containing protein</fullName>
    </recommendedName>
</protein>
<proteinExistence type="predicted"/>
<feature type="domain" description="DUF3849" evidence="2">
    <location>
        <begin position="6"/>
        <end position="133"/>
    </location>
</feature>
<dbReference type="AlphaFoldDB" id="A0A644YFK8"/>